<keyword evidence="1" id="KW-0812">Transmembrane</keyword>
<dbReference type="Proteomes" id="UP000229317">
    <property type="component" value="Unassembled WGS sequence"/>
</dbReference>
<evidence type="ECO:0000256" key="1">
    <source>
        <dbReference type="SAM" id="Phobius"/>
    </source>
</evidence>
<gene>
    <name evidence="2" type="ORF">COV84_04025</name>
</gene>
<sequence>MSLSDFLEKIQNKPRHIRVVIMWVGVAIFMTLFLILWAVTTDLGQSKNNLASQNQFGEQSQSFSEIKNEIPSFWQSLKASVSSLFESLNGGVQNEPKIQIEGAGVQQENQNTVPPSALP</sequence>
<evidence type="ECO:0000313" key="2">
    <source>
        <dbReference type="EMBL" id="PIQ74915.1"/>
    </source>
</evidence>
<feature type="transmembrane region" description="Helical" evidence="1">
    <location>
        <begin position="20"/>
        <end position="39"/>
    </location>
</feature>
<reference evidence="2 3" key="1">
    <citation type="submission" date="2017-09" db="EMBL/GenBank/DDBJ databases">
        <title>Depth-based differentiation of microbial function through sediment-hosted aquifers and enrichment of novel symbionts in the deep terrestrial subsurface.</title>
        <authorList>
            <person name="Probst A.J."/>
            <person name="Ladd B."/>
            <person name="Jarett J.K."/>
            <person name="Geller-Mcgrath D.E."/>
            <person name="Sieber C.M."/>
            <person name="Emerson J.B."/>
            <person name="Anantharaman K."/>
            <person name="Thomas B.C."/>
            <person name="Malmstrom R."/>
            <person name="Stieglmeier M."/>
            <person name="Klingl A."/>
            <person name="Woyke T."/>
            <person name="Ryan C.M."/>
            <person name="Banfield J.F."/>
        </authorList>
    </citation>
    <scope>NUCLEOTIDE SEQUENCE [LARGE SCALE GENOMIC DNA]</scope>
    <source>
        <strain evidence="2">CG11_big_fil_rev_8_21_14_0_20_40_15</strain>
    </source>
</reference>
<dbReference type="AlphaFoldDB" id="A0A2H0KUD5"/>
<dbReference type="EMBL" id="PCVO01000060">
    <property type="protein sequence ID" value="PIQ74915.1"/>
    <property type="molecule type" value="Genomic_DNA"/>
</dbReference>
<protein>
    <submittedName>
        <fullName evidence="2">Uncharacterized protein</fullName>
    </submittedName>
</protein>
<organism evidence="2 3">
    <name type="scientific">Candidatus Portnoybacteria bacterium CG11_big_fil_rev_8_21_14_0_20_40_15</name>
    <dbReference type="NCBI Taxonomy" id="1974817"/>
    <lineage>
        <taxon>Bacteria</taxon>
        <taxon>Candidatus Portnoyibacteriota</taxon>
    </lineage>
</organism>
<accession>A0A2H0KUD5</accession>
<evidence type="ECO:0000313" key="3">
    <source>
        <dbReference type="Proteomes" id="UP000229317"/>
    </source>
</evidence>
<comment type="caution">
    <text evidence="2">The sequence shown here is derived from an EMBL/GenBank/DDBJ whole genome shotgun (WGS) entry which is preliminary data.</text>
</comment>
<name>A0A2H0KUD5_9BACT</name>
<keyword evidence="1" id="KW-0472">Membrane</keyword>
<keyword evidence="1" id="KW-1133">Transmembrane helix</keyword>
<proteinExistence type="predicted"/>